<dbReference type="GO" id="GO:0080044">
    <property type="term" value="F:quercetin 7-O-glucosyltransferase activity"/>
    <property type="evidence" value="ECO:0007669"/>
    <property type="project" value="TreeGrafter"/>
</dbReference>
<name>A0AAV8U626_9ROSI</name>
<evidence type="ECO:0000256" key="5">
    <source>
        <dbReference type="RuleBase" id="RU003718"/>
    </source>
</evidence>
<evidence type="ECO:0000256" key="1">
    <source>
        <dbReference type="ARBA" id="ARBA00004935"/>
    </source>
</evidence>
<dbReference type="Pfam" id="PF00201">
    <property type="entry name" value="UDPGT"/>
    <property type="match status" value="1"/>
</dbReference>
<evidence type="ECO:0000256" key="6">
    <source>
        <dbReference type="RuleBase" id="RU362057"/>
    </source>
</evidence>
<accession>A0AAV8U626</accession>
<gene>
    <name evidence="7" type="ORF">K2173_011595</name>
</gene>
<dbReference type="Gene3D" id="3.40.50.2000">
    <property type="entry name" value="Glycogen Phosphorylase B"/>
    <property type="match status" value="2"/>
</dbReference>
<dbReference type="Proteomes" id="UP001159364">
    <property type="component" value="Linkage Group LG01"/>
</dbReference>
<keyword evidence="5" id="KW-0328">Glycosyltransferase</keyword>
<keyword evidence="3 5" id="KW-0808">Transferase</keyword>
<dbReference type="AlphaFoldDB" id="A0AAV8U626"/>
<evidence type="ECO:0000313" key="7">
    <source>
        <dbReference type="EMBL" id="KAJ8774346.1"/>
    </source>
</evidence>
<dbReference type="GO" id="GO:0047213">
    <property type="term" value="F:anthocyanidin 3-O-glucosyltransferase activity"/>
    <property type="evidence" value="ECO:0007669"/>
    <property type="project" value="UniProtKB-EC"/>
</dbReference>
<dbReference type="PANTHER" id="PTHR11926:SF870">
    <property type="entry name" value="UDP-GLYCOSYLTRANSFERASE 75B1"/>
    <property type="match status" value="1"/>
</dbReference>
<sequence>MPHPHVLLLSYPSQGHINPALHFAKRLVASGVHVTFATSIGGDRCMIKTTTAKALSFATFSDGYDEGFKQGAGRDQYMVELKRRGSETVAQLILGASKTGDPFTFVVYCTLLPWAAKVAREYQLPSVLFWNQPAIVFAVYYYYFNGYGDYIKEKVDDPEFSLKLPGLPSLSRLDLPYFFMPWNNYPFALPLFKEHLDVLDEETDPKVLVNTFDALECETLNSIDKYKLIGIGPLIPSAFLGGKDLSDRSFGGDLFQGSKGCVEWLNLKSESSVIYIAFGSISMLSKPQLGEMARALVDMDSPFLWVVRENEREEDKLSCRDALKELGMVVPWCSQVEVLSHKAIGCFLMHCGWNSTLESLAFGVPVVAFPQWADQFTNTQLIESVCKTGVRLKANEDGVVESEEIKRCLELVMGGGEEGNEIRRNAKRWKALATEASKEGSSSEQNIMAFLNEVRGAQ</sequence>
<dbReference type="GO" id="GO:0080043">
    <property type="term" value="F:quercetin 3-O-glucosyltransferase activity"/>
    <property type="evidence" value="ECO:0007669"/>
    <property type="project" value="TreeGrafter"/>
</dbReference>
<organism evidence="7 8">
    <name type="scientific">Erythroxylum novogranatense</name>
    <dbReference type="NCBI Taxonomy" id="1862640"/>
    <lineage>
        <taxon>Eukaryota</taxon>
        <taxon>Viridiplantae</taxon>
        <taxon>Streptophyta</taxon>
        <taxon>Embryophyta</taxon>
        <taxon>Tracheophyta</taxon>
        <taxon>Spermatophyta</taxon>
        <taxon>Magnoliopsida</taxon>
        <taxon>eudicotyledons</taxon>
        <taxon>Gunneridae</taxon>
        <taxon>Pentapetalae</taxon>
        <taxon>rosids</taxon>
        <taxon>fabids</taxon>
        <taxon>Malpighiales</taxon>
        <taxon>Erythroxylaceae</taxon>
        <taxon>Erythroxylum</taxon>
    </lineage>
</organism>
<comment type="caution">
    <text evidence="7">The sequence shown here is derived from an EMBL/GenBank/DDBJ whole genome shotgun (WGS) entry which is preliminary data.</text>
</comment>
<proteinExistence type="inferred from homology"/>
<dbReference type="InterPro" id="IPR035595">
    <property type="entry name" value="UDP_glycos_trans_CS"/>
</dbReference>
<dbReference type="SUPFAM" id="SSF53756">
    <property type="entry name" value="UDP-Glycosyltransferase/glycogen phosphorylase"/>
    <property type="match status" value="1"/>
</dbReference>
<comment type="similarity">
    <text evidence="2 5">Belongs to the UDP-glycosyltransferase family.</text>
</comment>
<evidence type="ECO:0000256" key="2">
    <source>
        <dbReference type="ARBA" id="ARBA00009995"/>
    </source>
</evidence>
<protein>
    <recommendedName>
        <fullName evidence="6">Glycosyltransferase</fullName>
        <ecNumber evidence="6">2.4.1.-</ecNumber>
    </recommendedName>
</protein>
<comment type="pathway">
    <text evidence="1">Pigment biosynthesis; anthocyanin biosynthesis.</text>
</comment>
<evidence type="ECO:0000256" key="4">
    <source>
        <dbReference type="ARBA" id="ARBA00047606"/>
    </source>
</evidence>
<dbReference type="EMBL" id="JAIWQS010000001">
    <property type="protein sequence ID" value="KAJ8774346.1"/>
    <property type="molecule type" value="Genomic_DNA"/>
</dbReference>
<dbReference type="FunFam" id="3.40.50.2000:FF:000019">
    <property type="entry name" value="Glycosyltransferase"/>
    <property type="match status" value="1"/>
</dbReference>
<comment type="catalytic activity">
    <reaction evidence="4">
        <text>an anthocyanidin + UDP-alpha-D-glucose + H(+) = an anthocyanidin 3-O-beta-D-glucoside + UDP</text>
        <dbReference type="Rhea" id="RHEA:20093"/>
        <dbReference type="ChEBI" id="CHEBI:15378"/>
        <dbReference type="ChEBI" id="CHEBI:16307"/>
        <dbReference type="ChEBI" id="CHEBI:58223"/>
        <dbReference type="ChEBI" id="CHEBI:58885"/>
        <dbReference type="ChEBI" id="CHEBI:143576"/>
        <dbReference type="EC" id="2.4.1.115"/>
    </reaction>
</comment>
<dbReference type="EC" id="2.4.1.-" evidence="6"/>
<keyword evidence="8" id="KW-1185">Reference proteome</keyword>
<evidence type="ECO:0000256" key="3">
    <source>
        <dbReference type="ARBA" id="ARBA00022679"/>
    </source>
</evidence>
<dbReference type="CDD" id="cd03784">
    <property type="entry name" value="GT1_Gtf-like"/>
    <property type="match status" value="1"/>
</dbReference>
<dbReference type="PROSITE" id="PS00375">
    <property type="entry name" value="UDPGT"/>
    <property type="match status" value="1"/>
</dbReference>
<reference evidence="7 8" key="1">
    <citation type="submission" date="2021-09" db="EMBL/GenBank/DDBJ databases">
        <title>Genomic insights and catalytic innovation underlie evolution of tropane alkaloids biosynthesis.</title>
        <authorList>
            <person name="Wang Y.-J."/>
            <person name="Tian T."/>
            <person name="Huang J.-P."/>
            <person name="Huang S.-X."/>
        </authorList>
    </citation>
    <scope>NUCLEOTIDE SEQUENCE [LARGE SCALE GENOMIC DNA]</scope>
    <source>
        <strain evidence="7">KIB-2018</strain>
        <tissue evidence="7">Leaf</tissue>
    </source>
</reference>
<dbReference type="InterPro" id="IPR002213">
    <property type="entry name" value="UDP_glucos_trans"/>
</dbReference>
<evidence type="ECO:0000313" key="8">
    <source>
        <dbReference type="Proteomes" id="UP001159364"/>
    </source>
</evidence>
<dbReference type="PANTHER" id="PTHR11926">
    <property type="entry name" value="GLUCOSYL/GLUCURONOSYL TRANSFERASES"/>
    <property type="match status" value="1"/>
</dbReference>